<gene>
    <name evidence="4" type="ORF">OEZ85_002089</name>
</gene>
<dbReference type="Proteomes" id="UP001244341">
    <property type="component" value="Chromosome 6b"/>
</dbReference>
<evidence type="ECO:0000256" key="3">
    <source>
        <dbReference type="ARBA" id="ARBA00023274"/>
    </source>
</evidence>
<dbReference type="PANTHER" id="PTHR12899:SF16">
    <property type="entry name" value="OS02G0689700 PROTEIN"/>
    <property type="match status" value="1"/>
</dbReference>
<dbReference type="PANTHER" id="PTHR12899">
    <property type="entry name" value="39S RIBOSOMAL PROTEIN L18, MITOCHONDRIAL"/>
    <property type="match status" value="1"/>
</dbReference>
<evidence type="ECO:0000256" key="1">
    <source>
        <dbReference type="ARBA" id="ARBA00007116"/>
    </source>
</evidence>
<reference evidence="4 5" key="1">
    <citation type="submission" date="2023-05" db="EMBL/GenBank/DDBJ databases">
        <title>A 100% complete, gapless, phased diploid assembly of the Scenedesmus obliquus UTEX 3031 genome.</title>
        <authorList>
            <person name="Biondi T.C."/>
            <person name="Hanschen E.R."/>
            <person name="Kwon T."/>
            <person name="Eng W."/>
            <person name="Kruse C.P.S."/>
            <person name="Koehler S.I."/>
            <person name="Kunde Y."/>
            <person name="Gleasner C.D."/>
            <person name="You Mak K.T."/>
            <person name="Polle J."/>
            <person name="Hovde B.T."/>
            <person name="Starkenburg S.R."/>
        </authorList>
    </citation>
    <scope>NUCLEOTIDE SEQUENCE [LARGE SCALE GENOMIC DNA]</scope>
    <source>
        <strain evidence="4 5">DOE0152z</strain>
    </source>
</reference>
<protein>
    <recommendedName>
        <fullName evidence="6">50S ribosomal protein L18</fullName>
    </recommendedName>
</protein>
<dbReference type="EMBL" id="CP126213">
    <property type="protein sequence ID" value="WIA15442.1"/>
    <property type="molecule type" value="Genomic_DNA"/>
</dbReference>
<sequence length="110" mass="12414">MAAWRPYHLKVFLSNRYTYASILHKANPSDGGHYVAAASTLQRDIRQALEQQQQSACDMKASVLVGKLLAEKAKAANVEEVHFSNHKQLRYQGKLRALIESLRSHGLRVK</sequence>
<organism evidence="4 5">
    <name type="scientific">Tetradesmus obliquus</name>
    <name type="common">Green alga</name>
    <name type="synonym">Acutodesmus obliquus</name>
    <dbReference type="NCBI Taxonomy" id="3088"/>
    <lineage>
        <taxon>Eukaryota</taxon>
        <taxon>Viridiplantae</taxon>
        <taxon>Chlorophyta</taxon>
        <taxon>core chlorophytes</taxon>
        <taxon>Chlorophyceae</taxon>
        <taxon>CS clade</taxon>
        <taxon>Sphaeropleales</taxon>
        <taxon>Scenedesmaceae</taxon>
        <taxon>Tetradesmus</taxon>
    </lineage>
</organism>
<evidence type="ECO:0008006" key="6">
    <source>
        <dbReference type="Google" id="ProtNLM"/>
    </source>
</evidence>
<keyword evidence="2" id="KW-0689">Ribosomal protein</keyword>
<evidence type="ECO:0000256" key="2">
    <source>
        <dbReference type="ARBA" id="ARBA00022980"/>
    </source>
</evidence>
<proteinExistence type="inferred from homology"/>
<dbReference type="Pfam" id="PF00861">
    <property type="entry name" value="Ribosomal_L18p"/>
    <property type="match status" value="1"/>
</dbReference>
<evidence type="ECO:0000313" key="5">
    <source>
        <dbReference type="Proteomes" id="UP001244341"/>
    </source>
</evidence>
<name>A0ABY8U1W5_TETOB</name>
<comment type="similarity">
    <text evidence="1">Belongs to the universal ribosomal protein uL18 family.</text>
</comment>
<accession>A0ABY8U1W5</accession>
<evidence type="ECO:0000313" key="4">
    <source>
        <dbReference type="EMBL" id="WIA15442.1"/>
    </source>
</evidence>
<dbReference type="Gene3D" id="3.30.420.100">
    <property type="match status" value="1"/>
</dbReference>
<keyword evidence="5" id="KW-1185">Reference proteome</keyword>
<dbReference type="InterPro" id="IPR005484">
    <property type="entry name" value="Ribosomal_uL18_bac/plant/anim"/>
</dbReference>
<dbReference type="SUPFAM" id="SSF53137">
    <property type="entry name" value="Translational machinery components"/>
    <property type="match status" value="1"/>
</dbReference>
<keyword evidence="3" id="KW-0687">Ribonucleoprotein</keyword>